<feature type="compositionally biased region" description="Low complexity" evidence="1">
    <location>
        <begin position="540"/>
        <end position="732"/>
    </location>
</feature>
<proteinExistence type="predicted"/>
<comment type="caution">
    <text evidence="4">The sequence shown here is derived from an EMBL/GenBank/DDBJ whole genome shotgun (WGS) entry which is preliminary data.</text>
</comment>
<evidence type="ECO:0000313" key="5">
    <source>
        <dbReference type="EMBL" id="RUQ86975.1"/>
    </source>
</evidence>
<feature type="compositionally biased region" description="Low complexity" evidence="1">
    <location>
        <begin position="772"/>
        <end position="836"/>
    </location>
</feature>
<feature type="compositionally biased region" description="Low complexity" evidence="1">
    <location>
        <begin position="472"/>
        <end position="521"/>
    </location>
</feature>
<organism evidence="4 6">
    <name type="scientific">Labedella gwakjiensis</name>
    <dbReference type="NCBI Taxonomy" id="390269"/>
    <lineage>
        <taxon>Bacteria</taxon>
        <taxon>Bacillati</taxon>
        <taxon>Actinomycetota</taxon>
        <taxon>Actinomycetes</taxon>
        <taxon>Micrococcales</taxon>
        <taxon>Microbacteriaceae</taxon>
        <taxon>Labedella</taxon>
    </lineage>
</organism>
<dbReference type="RefSeq" id="WP_106563518.1">
    <property type="nucleotide sequence ID" value="NZ_PYAU01000001.1"/>
</dbReference>
<sequence>MSVFVRVTPSRLALDGDDLYRVAVKLDSAARTAQSALAGTGGMAGNEESAQEFIDGYNDGAVNTLNAAGSYAQALRALDTLLGDTANAYKDAGTIGTLEPVPSRSPSATPAAASTFSVPSAKAPGPEGPLGEFGEFVMDALAQIGVVLPDADTGKLSDAASAWSEFSTSISSAKSELEGTLTNLASMDIPQAEDIRASRDKIADKLDQIAKAAGTGEGLSFVCSEQQKAVDKMWEEIAWFLGQMAAEIAVDLGLGALLSIATGGLGAPAVVAKIAVTVMKWVLKIAELVKKLVTLTRMNAMAAKILLRALAEGTQSAIATVTVQAAVNVASPERAQNLLTVGLGSFAGGGISGRVGDGGAHILRVGSRSGTTRVAMNTALGAGEGAVDGLTDGLVQSGVGGVPFDPISSAGLGALIGGVARPVGGGTRPGSPSTGGGNTSSPSTVDVPASSTPDSPTGPSGADAPSAPDMNTPAAPQGSGGAPSSSAPAAGGGTSPDAPDAPIVDGAGDASTSVDSSTSVDIPAGDAPDGTGVDISSTADGPSVPDVSSPSSDGGTPSMPDSTPSTPDASTPDASTPDASTPDTTPSTPDTSTPSTPDTSAPSTPDSSTPSTPDTSTPSTPDATPSTPDASTPSTPDATPSTPDTSSPSTPDASTPDTTTPDTTPSTPDSTPGNGSPSSAPAAGAAVAGGASATPSSPSTSTPDANTAVDTSAFESAVAADAATPDAETPDSNTPESDAANPDQTVDPDVLDAGDAAAAGAVAAGAAGVVGLHAGASGGKAPSTPTSPTGPASPATPSAPSSNAPSSPSSNTPSSPTPDANTPAAPGTPDATSPDANTPETPEGSNSTERTTAEIDTALAEINPNFDPFDPANGYATNCGNTSAILNDFLNGNPSSEAPTGTLGVPEMEARTGNPQTPMTPDQIADSLREMGAGSHCVVGIDRSTGDGHWFNAYFDGDTVWSIDAQTGTRSAWPPNEPNATNWDASIRPEDVADPKTPEADASSGDTPSTDSPVTSPPSPDKAGQDGADASTRGTADGSTSRFDPSIVETLSPESQAIISAVEAEGRQDFRSDELDALHADPAVRDAVDANPDVKRRVKLRVQVARDIIAGADRNREGDFVTQPNDTVVPCRRYPDGTPMRFDPETGKLVPPGTPGMTMPVRRAFDFGHIPDHQWRDTRIIATLENGWSRRDILEYENEESHYRIEDFRENRSNRYNRTP</sequence>
<evidence type="ECO:0000313" key="7">
    <source>
        <dbReference type="Proteomes" id="UP000268291"/>
    </source>
</evidence>
<gene>
    <name evidence="4" type="ORF">CLV49_2137</name>
    <name evidence="5" type="ORF">ELQ93_08530</name>
</gene>
<dbReference type="Proteomes" id="UP000268291">
    <property type="component" value="Unassembled WGS sequence"/>
</dbReference>
<feature type="region of interest" description="Disordered" evidence="1">
    <location>
        <begin position="423"/>
        <end position="753"/>
    </location>
</feature>
<dbReference type="Pfam" id="PF15644">
    <property type="entry name" value="Gln_amidase"/>
    <property type="match status" value="1"/>
</dbReference>
<evidence type="ECO:0000259" key="3">
    <source>
        <dbReference type="Pfam" id="PF15644"/>
    </source>
</evidence>
<feature type="region of interest" description="Disordered" evidence="1">
    <location>
        <begin position="100"/>
        <end position="126"/>
    </location>
</feature>
<feature type="region of interest" description="Disordered" evidence="1">
    <location>
        <begin position="968"/>
        <end position="1054"/>
    </location>
</feature>
<feature type="compositionally biased region" description="Low complexity" evidence="1">
    <location>
        <begin position="1003"/>
        <end position="1014"/>
    </location>
</feature>
<keyword evidence="7" id="KW-1185">Reference proteome</keyword>
<protein>
    <submittedName>
        <fullName evidence="4">Papain fold toxin 1 (Glutamine deamidase) of polymorphic toxin system</fullName>
    </submittedName>
</protein>
<name>A0A2P8GX30_9MICO</name>
<dbReference type="InterPro" id="IPR026835">
    <property type="entry name" value="YqcG_C"/>
</dbReference>
<accession>A0A2P8GX30</accession>
<reference evidence="4 6" key="1">
    <citation type="submission" date="2018-03" db="EMBL/GenBank/DDBJ databases">
        <title>Genomic Encyclopedia of Archaeal and Bacterial Type Strains, Phase II (KMG-II): from individual species to whole genera.</title>
        <authorList>
            <person name="Goeker M."/>
        </authorList>
    </citation>
    <scope>NUCLEOTIDE SEQUENCE [LARGE SCALE GENOMIC DNA]</scope>
    <source>
        <strain evidence="4 6">DSM 21548</strain>
    </source>
</reference>
<feature type="compositionally biased region" description="Polar residues" evidence="1">
    <location>
        <begin position="1032"/>
        <end position="1043"/>
    </location>
</feature>
<feature type="domain" description="Tox-PL" evidence="3">
    <location>
        <begin position="877"/>
        <end position="969"/>
    </location>
</feature>
<evidence type="ECO:0000259" key="2">
    <source>
        <dbReference type="Pfam" id="PF14410"/>
    </source>
</evidence>
<evidence type="ECO:0000313" key="4">
    <source>
        <dbReference type="EMBL" id="PSL38512.1"/>
    </source>
</evidence>
<dbReference type="InterPro" id="IPR028908">
    <property type="entry name" value="Tox-PL_dom"/>
</dbReference>
<dbReference type="OrthoDB" id="5066592at2"/>
<evidence type="ECO:0000256" key="1">
    <source>
        <dbReference type="SAM" id="MobiDB-lite"/>
    </source>
</evidence>
<dbReference type="EMBL" id="RZGY01000001">
    <property type="protein sequence ID" value="RUQ86975.1"/>
    <property type="molecule type" value="Genomic_DNA"/>
</dbReference>
<evidence type="ECO:0000313" key="6">
    <source>
        <dbReference type="Proteomes" id="UP000241203"/>
    </source>
</evidence>
<dbReference type="EMBL" id="PYAU01000001">
    <property type="protein sequence ID" value="PSL38512.1"/>
    <property type="molecule type" value="Genomic_DNA"/>
</dbReference>
<dbReference type="Proteomes" id="UP000241203">
    <property type="component" value="Unassembled WGS sequence"/>
</dbReference>
<feature type="compositionally biased region" description="Low complexity" evidence="1">
    <location>
        <begin position="439"/>
        <end position="462"/>
    </location>
</feature>
<dbReference type="Pfam" id="PF14410">
    <property type="entry name" value="GH-E"/>
    <property type="match status" value="1"/>
</dbReference>
<feature type="region of interest" description="Disordered" evidence="1">
    <location>
        <begin position="772"/>
        <end position="850"/>
    </location>
</feature>
<feature type="compositionally biased region" description="Basic and acidic residues" evidence="1">
    <location>
        <begin position="987"/>
        <end position="999"/>
    </location>
</feature>
<feature type="compositionally biased region" description="Gly residues" evidence="1">
    <location>
        <begin position="423"/>
        <end position="438"/>
    </location>
</feature>
<feature type="compositionally biased region" description="Polar residues" evidence="1">
    <location>
        <begin position="838"/>
        <end position="850"/>
    </location>
</feature>
<reference evidence="5 7" key="2">
    <citation type="submission" date="2018-12" db="EMBL/GenBank/DDBJ databases">
        <authorList>
            <person name="hu s."/>
            <person name="Xu Y."/>
            <person name="Xu B."/>
            <person name="Li F."/>
        </authorList>
    </citation>
    <scope>NUCLEOTIDE SEQUENCE [LARGE SCALE GENOMIC DNA]</scope>
    <source>
        <strain evidence="5 7">KSW2-17</strain>
    </source>
</reference>
<feature type="domain" description="Toxin YqcG C-terminal" evidence="2">
    <location>
        <begin position="1146"/>
        <end position="1217"/>
    </location>
</feature>
<dbReference type="AlphaFoldDB" id="A0A2P8GX30"/>